<evidence type="ECO:0000256" key="2">
    <source>
        <dbReference type="PROSITE-ProRule" id="PRU01282"/>
    </source>
</evidence>
<dbReference type="PANTHER" id="PTHR30041:SF4">
    <property type="entry name" value="ARSENATE REDUCTASE"/>
    <property type="match status" value="1"/>
</dbReference>
<dbReference type="KEGG" id="ctak:4412677_00780"/>
<evidence type="ECO:0000313" key="4">
    <source>
        <dbReference type="Proteomes" id="UP000215196"/>
    </source>
</evidence>
<dbReference type="PROSITE" id="PS51353">
    <property type="entry name" value="ARSC"/>
    <property type="match status" value="1"/>
</dbReference>
<dbReference type="Gene3D" id="3.40.30.10">
    <property type="entry name" value="Glutaredoxin"/>
    <property type="match status" value="1"/>
</dbReference>
<dbReference type="Proteomes" id="UP000215196">
    <property type="component" value="Chromosome 1"/>
</dbReference>
<evidence type="ECO:0000256" key="1">
    <source>
        <dbReference type="ARBA" id="ARBA00007198"/>
    </source>
</evidence>
<dbReference type="InterPro" id="IPR006660">
    <property type="entry name" value="Arsenate_reductase-like"/>
</dbReference>
<name>A0A239WV08_9FLAO</name>
<comment type="similarity">
    <text evidence="1 2">Belongs to the ArsC family.</text>
</comment>
<keyword evidence="4" id="KW-1185">Reference proteome</keyword>
<dbReference type="InterPro" id="IPR036249">
    <property type="entry name" value="Thioredoxin-like_sf"/>
</dbReference>
<protein>
    <submittedName>
        <fullName evidence="3">Transcriptional regulator Spx</fullName>
    </submittedName>
</protein>
<accession>A0A239WV08</accession>
<dbReference type="EMBL" id="LT906465">
    <property type="protein sequence ID" value="SNV38385.1"/>
    <property type="molecule type" value="Genomic_DNA"/>
</dbReference>
<dbReference type="RefSeq" id="WP_095070548.1">
    <property type="nucleotide sequence ID" value="NZ_LT906465.1"/>
</dbReference>
<dbReference type="SUPFAM" id="SSF52833">
    <property type="entry name" value="Thioredoxin-like"/>
    <property type="match status" value="1"/>
</dbReference>
<sequence>MIKLLHNNTCSKSRDVFNYLNENNIEYELIDMVNEPLSAVEIKTVLHKLGIGIRDLVRTNEKVFVENYEGKDLSDDELLHLLEKHPELIQRPIVVKGSKAVIGRPLEKVKEFVEI</sequence>
<gene>
    <name evidence="3" type="primary">yfgD</name>
    <name evidence="3" type="ORF">SAMEA4412677_00780</name>
</gene>
<proteinExistence type="inferred from homology"/>
<dbReference type="PANTHER" id="PTHR30041">
    <property type="entry name" value="ARSENATE REDUCTASE"/>
    <property type="match status" value="1"/>
</dbReference>
<evidence type="ECO:0000313" key="3">
    <source>
        <dbReference type="EMBL" id="SNV38385.1"/>
    </source>
</evidence>
<dbReference type="Pfam" id="PF03960">
    <property type="entry name" value="ArsC"/>
    <property type="match status" value="1"/>
</dbReference>
<organism evidence="3 4">
    <name type="scientific">Chryseobacterium taklimakanense</name>
    <dbReference type="NCBI Taxonomy" id="536441"/>
    <lineage>
        <taxon>Bacteria</taxon>
        <taxon>Pseudomonadati</taxon>
        <taxon>Bacteroidota</taxon>
        <taxon>Flavobacteriia</taxon>
        <taxon>Flavobacteriales</taxon>
        <taxon>Weeksellaceae</taxon>
        <taxon>Chryseobacterium group</taxon>
        <taxon>Chryseobacterium</taxon>
    </lineage>
</organism>
<dbReference type="AlphaFoldDB" id="A0A239WV08"/>
<reference evidence="3 4" key="1">
    <citation type="submission" date="2017-06" db="EMBL/GenBank/DDBJ databases">
        <authorList>
            <consortium name="Pathogen Informatics"/>
        </authorList>
    </citation>
    <scope>NUCLEOTIDE SEQUENCE [LARGE SCALE GENOMIC DNA]</scope>
    <source>
        <strain evidence="3 4">NCTC13490</strain>
    </source>
</reference>